<accession>A0A2T3ARF6</accession>
<dbReference type="InParanoid" id="A0A2T3ARF6"/>
<feature type="compositionally biased region" description="Polar residues" evidence="1">
    <location>
        <begin position="222"/>
        <end position="233"/>
    </location>
</feature>
<feature type="signal peptide" evidence="2">
    <location>
        <begin position="1"/>
        <end position="18"/>
    </location>
</feature>
<feature type="region of interest" description="Disordered" evidence="1">
    <location>
        <begin position="216"/>
        <end position="240"/>
    </location>
</feature>
<evidence type="ECO:0000256" key="1">
    <source>
        <dbReference type="SAM" id="MobiDB-lite"/>
    </source>
</evidence>
<proteinExistence type="predicted"/>
<protein>
    <submittedName>
        <fullName evidence="3">Uncharacterized protein</fullName>
    </submittedName>
</protein>
<reference evidence="3 4" key="1">
    <citation type="journal article" date="2018" name="New Phytol.">
        <title>Comparative genomics and transcriptomics depict ericoid mycorrhizal fungi as versatile saprotrophs and plant mutualists.</title>
        <authorList>
            <person name="Martino E."/>
            <person name="Morin E."/>
            <person name="Grelet G.A."/>
            <person name="Kuo A."/>
            <person name="Kohler A."/>
            <person name="Daghino S."/>
            <person name="Barry K.W."/>
            <person name="Cichocki N."/>
            <person name="Clum A."/>
            <person name="Dockter R.B."/>
            <person name="Hainaut M."/>
            <person name="Kuo R.C."/>
            <person name="LaButti K."/>
            <person name="Lindahl B.D."/>
            <person name="Lindquist E.A."/>
            <person name="Lipzen A."/>
            <person name="Khouja H.R."/>
            <person name="Magnuson J."/>
            <person name="Murat C."/>
            <person name="Ohm R.A."/>
            <person name="Singer S.W."/>
            <person name="Spatafora J.W."/>
            <person name="Wang M."/>
            <person name="Veneault-Fourrey C."/>
            <person name="Henrissat B."/>
            <person name="Grigoriev I.V."/>
            <person name="Martin F.M."/>
            <person name="Perotto S."/>
        </authorList>
    </citation>
    <scope>NUCLEOTIDE SEQUENCE [LARGE SCALE GENOMIC DNA]</scope>
    <source>
        <strain evidence="3 4">ATCC 22711</strain>
    </source>
</reference>
<evidence type="ECO:0000256" key="2">
    <source>
        <dbReference type="SAM" id="SignalP"/>
    </source>
</evidence>
<gene>
    <name evidence="3" type="ORF">M430DRAFT_30853</name>
</gene>
<sequence>MHFTKFLTTMAFASLAIAATIPNGADLAERALAKPATPAKAPAAGPLVAGTGPFKNVKGTKAAWADLAAGHGKGTKRDVERRAVPAGFLGVEVFQGGHDGFGSIPLGLYTEGLVTCFGIVIKGDAPAGSTSVNTRWLLHMQATSDAGDWTPFEAKVRAAGLTNMQGYMSVPSPAAVGTKIAGRTWSQADQDLSTQMITAMTTAVRTLTGRAPIVHQRPMSPPSSMQIDGTGQVSAAGHKL</sequence>
<keyword evidence="2" id="KW-0732">Signal</keyword>
<organism evidence="3 4">
    <name type="scientific">Amorphotheca resinae ATCC 22711</name>
    <dbReference type="NCBI Taxonomy" id="857342"/>
    <lineage>
        <taxon>Eukaryota</taxon>
        <taxon>Fungi</taxon>
        <taxon>Dikarya</taxon>
        <taxon>Ascomycota</taxon>
        <taxon>Pezizomycotina</taxon>
        <taxon>Leotiomycetes</taxon>
        <taxon>Helotiales</taxon>
        <taxon>Amorphothecaceae</taxon>
        <taxon>Amorphotheca</taxon>
    </lineage>
</organism>
<dbReference type="OrthoDB" id="5389061at2759"/>
<dbReference type="RefSeq" id="XP_024717234.1">
    <property type="nucleotide sequence ID" value="XM_024865986.1"/>
</dbReference>
<name>A0A2T3ARF6_AMORE</name>
<dbReference type="AlphaFoldDB" id="A0A2T3ARF6"/>
<dbReference type="EMBL" id="KZ679017">
    <property type="protein sequence ID" value="PSS08936.1"/>
    <property type="molecule type" value="Genomic_DNA"/>
</dbReference>
<evidence type="ECO:0000313" key="3">
    <source>
        <dbReference type="EMBL" id="PSS08936.1"/>
    </source>
</evidence>
<dbReference type="GeneID" id="36574067"/>
<dbReference type="Proteomes" id="UP000241818">
    <property type="component" value="Unassembled WGS sequence"/>
</dbReference>
<keyword evidence="4" id="KW-1185">Reference proteome</keyword>
<feature type="chain" id="PRO_5015721728" evidence="2">
    <location>
        <begin position="19"/>
        <end position="240"/>
    </location>
</feature>
<evidence type="ECO:0000313" key="4">
    <source>
        <dbReference type="Proteomes" id="UP000241818"/>
    </source>
</evidence>